<dbReference type="EMBL" id="LHPM01000012">
    <property type="protein sequence ID" value="OAL66380.1"/>
    <property type="molecule type" value="Genomic_DNA"/>
</dbReference>
<dbReference type="Gene3D" id="3.40.1090.10">
    <property type="entry name" value="Cytosolic phospholipase A2 catalytic domain"/>
    <property type="match status" value="1"/>
</dbReference>
<dbReference type="PANTHER" id="PTHR24185:SF1">
    <property type="entry name" value="CALCIUM-INDEPENDENT PHOSPHOLIPASE A2-GAMMA"/>
    <property type="match status" value="1"/>
</dbReference>
<sequence>MDKIVCKSTVLTLPWNLVAWLIHLTPAALNKAGAGLLLNSKYQELPKRLHTAWTQLLALLIGPQVGLVRQQQLLARKPIELGVHDGIAKSHQPWRIFECARSRRPMSPITGRWRCPRTIVGVYPEGNHGSPEHWKERFAQSETVLTVIMLGQLEMGEGGCIDIYCRVFNKVFNEKKHFTLMNISGKIQARFDSDKLEKIIKEIISRKGIPENYLLDDGEKQGCHVYKLIDKSNVSATICQAALATSAATTFLNQVTIDDRAFADDTLGANNPALDTLEYGLLKIGF</sequence>
<gene>
    <name evidence="3" type="ORF">A7C99_1766</name>
</gene>
<dbReference type="PANTHER" id="PTHR24185">
    <property type="entry name" value="CALCIUM-INDEPENDENT PHOSPHOLIPASE A2-GAMMA"/>
    <property type="match status" value="1"/>
</dbReference>
<proteinExistence type="predicted"/>
<accession>A0A178F1W0</accession>
<evidence type="ECO:0000256" key="2">
    <source>
        <dbReference type="ARBA" id="ARBA00022963"/>
    </source>
</evidence>
<comment type="caution">
    <text evidence="3">The sequence shown here is derived from an EMBL/GenBank/DDBJ whole genome shotgun (WGS) entry which is preliminary data.</text>
</comment>
<dbReference type="SUPFAM" id="SSF52151">
    <property type="entry name" value="FabD/lysophospholipase-like"/>
    <property type="match status" value="1"/>
</dbReference>
<organism evidence="3 4">
    <name type="scientific">Trichophyton rubrum</name>
    <name type="common">Athlete's foot fungus</name>
    <name type="synonym">Epidermophyton rubrum</name>
    <dbReference type="NCBI Taxonomy" id="5551"/>
    <lineage>
        <taxon>Eukaryota</taxon>
        <taxon>Fungi</taxon>
        <taxon>Dikarya</taxon>
        <taxon>Ascomycota</taxon>
        <taxon>Pezizomycotina</taxon>
        <taxon>Eurotiomycetes</taxon>
        <taxon>Eurotiomycetidae</taxon>
        <taxon>Onygenales</taxon>
        <taxon>Arthrodermataceae</taxon>
        <taxon>Trichophyton</taxon>
    </lineage>
</organism>
<dbReference type="GO" id="GO:0016020">
    <property type="term" value="C:membrane"/>
    <property type="evidence" value="ECO:0007669"/>
    <property type="project" value="TreeGrafter"/>
</dbReference>
<evidence type="ECO:0000256" key="1">
    <source>
        <dbReference type="ARBA" id="ARBA00022801"/>
    </source>
</evidence>
<protein>
    <submittedName>
        <fullName evidence="3">Uncharacterized protein</fullName>
    </submittedName>
</protein>
<keyword evidence="2" id="KW-0443">Lipid metabolism</keyword>
<dbReference type="GO" id="GO:0019369">
    <property type="term" value="P:arachidonate metabolic process"/>
    <property type="evidence" value="ECO:0007669"/>
    <property type="project" value="TreeGrafter"/>
</dbReference>
<dbReference type="GO" id="GO:0047499">
    <property type="term" value="F:calcium-independent phospholipase A2 activity"/>
    <property type="evidence" value="ECO:0007669"/>
    <property type="project" value="TreeGrafter"/>
</dbReference>
<dbReference type="Proteomes" id="UP000243015">
    <property type="component" value="Unassembled WGS sequence"/>
</dbReference>
<name>A0A178F1W0_TRIRU</name>
<keyword evidence="2" id="KW-0442">Lipid degradation</keyword>
<dbReference type="VEuPathDB" id="FungiDB:TERG_03920"/>
<reference evidence="3 4" key="1">
    <citation type="submission" date="2016-05" db="EMBL/GenBank/DDBJ databases">
        <title>Genome sequencing of Trichophyton rubrum CMCC(F)T1i isolated from hair.</title>
        <authorList>
            <person name="Zhan P."/>
            <person name="Tao Y."/>
            <person name="Liu W."/>
        </authorList>
    </citation>
    <scope>NUCLEOTIDE SEQUENCE [LARGE SCALE GENOMIC DNA]</scope>
    <source>
        <strain evidence="4">CMCC(F)T1i</strain>
    </source>
</reference>
<evidence type="ECO:0000313" key="3">
    <source>
        <dbReference type="EMBL" id="OAL66380.1"/>
    </source>
</evidence>
<dbReference type="AlphaFoldDB" id="A0A178F1W0"/>
<evidence type="ECO:0000313" key="4">
    <source>
        <dbReference type="Proteomes" id="UP000243015"/>
    </source>
</evidence>
<keyword evidence="1" id="KW-0378">Hydrolase</keyword>
<dbReference type="GO" id="GO:0016042">
    <property type="term" value="P:lipid catabolic process"/>
    <property type="evidence" value="ECO:0007669"/>
    <property type="project" value="UniProtKB-KW"/>
</dbReference>
<dbReference type="InterPro" id="IPR016035">
    <property type="entry name" value="Acyl_Trfase/lysoPLipase"/>
</dbReference>